<dbReference type="Proteomes" id="UP000410492">
    <property type="component" value="Unassembled WGS sequence"/>
</dbReference>
<name>A0A653C8D5_CALMS</name>
<dbReference type="Pfam" id="PF15891">
    <property type="entry name" value="Nuc_deoxyri_tr2"/>
    <property type="match status" value="2"/>
</dbReference>
<dbReference type="OrthoDB" id="6493944at2759"/>
<evidence type="ECO:0000313" key="1">
    <source>
        <dbReference type="EMBL" id="VEN44016.1"/>
    </source>
</evidence>
<dbReference type="AlphaFoldDB" id="A0A653C8D5"/>
<protein>
    <recommendedName>
        <fullName evidence="3">Nucleoside 2-deoxyribosyltransferase like protein</fullName>
    </recommendedName>
</protein>
<dbReference type="PANTHER" id="PTHR36300:SF1">
    <property type="entry name" value="RAW, ISOFORM A"/>
    <property type="match status" value="1"/>
</dbReference>
<dbReference type="Gene3D" id="3.40.50.450">
    <property type="match status" value="2"/>
</dbReference>
<sequence>MEVISGGGRIMKQSSRLHCRRNVSKSKNLYRKNLHLQAAGRRSKINGHKSLVPFKNGSIKTVQVENIKEKITEGGGGKEPGEEDVCFGEFTREVYNAICIRLGDTLHIPEDSVQALFNDMKLYPSKSQVSRMLQCARQCGRRNGATSEYITFGEFCVFVREMQNQSPRQHRKITPPKSNRCLNRCDVFLGGSCNPTTWRTDTAIPELKKHGITFYNPQVSMWAPELVAQEYDAKQRAAVLLFVLDSETRSTVGMIEVAYLVASGRCVVVVAQPYERGQRIIGEVISEREYQDLVEAQNVLLDLVRSKGVKIHTNLSTALQCTANILRNSTNSGTSAEEQVTYKLRKLREVYDSYGGEMKLYHVLDAYKKLTNRSLDIARLYNYFNHTQSTNSDSSVTSPNSTVSFERFCALMAEFSSTDGCEMCSSDGRSRTGGARMTFQATSVYWTCALLKTRFLIRSIVDNALVWAMQPFQRQCSTTTNNNTCTLDSDSQHIECLLESPPYTPETPNPTAVDIFLGGSLTSKSKWRETIAVPLIEKHGLTYCNPAVREDGTLSYPKRDVLEWKKVMDASRIVLMYITKDSRSMTSIILAVYHMGLNKDNLVLCVETLPEDSCAIHDEMLSKNAVKDYNRARVYLTDLAKRKQVPVFENITEAVQCAVERCKGG</sequence>
<dbReference type="GO" id="GO:0005886">
    <property type="term" value="C:plasma membrane"/>
    <property type="evidence" value="ECO:0007669"/>
    <property type="project" value="TreeGrafter"/>
</dbReference>
<dbReference type="InterPro" id="IPR039470">
    <property type="entry name" value="Nuc_deoxyri_tr2"/>
</dbReference>
<dbReference type="EMBL" id="CAACVG010007167">
    <property type="protein sequence ID" value="VEN44016.1"/>
    <property type="molecule type" value="Genomic_DNA"/>
</dbReference>
<organism evidence="1 2">
    <name type="scientific">Callosobruchus maculatus</name>
    <name type="common">Southern cowpea weevil</name>
    <name type="synonym">Pulse bruchid</name>
    <dbReference type="NCBI Taxonomy" id="64391"/>
    <lineage>
        <taxon>Eukaryota</taxon>
        <taxon>Metazoa</taxon>
        <taxon>Ecdysozoa</taxon>
        <taxon>Arthropoda</taxon>
        <taxon>Hexapoda</taxon>
        <taxon>Insecta</taxon>
        <taxon>Pterygota</taxon>
        <taxon>Neoptera</taxon>
        <taxon>Endopterygota</taxon>
        <taxon>Coleoptera</taxon>
        <taxon>Polyphaga</taxon>
        <taxon>Cucujiformia</taxon>
        <taxon>Chrysomeloidea</taxon>
        <taxon>Chrysomelidae</taxon>
        <taxon>Bruchinae</taxon>
        <taxon>Bruchini</taxon>
        <taxon>Callosobruchus</taxon>
    </lineage>
</organism>
<dbReference type="FunFam" id="3.40.50.450:FF:000017">
    <property type="entry name" value="Raw, isoform D"/>
    <property type="match status" value="1"/>
</dbReference>
<evidence type="ECO:0008006" key="3">
    <source>
        <dbReference type="Google" id="ProtNLM"/>
    </source>
</evidence>
<dbReference type="PANTHER" id="PTHR36300">
    <property type="entry name" value="RAW, ISOFORM A"/>
    <property type="match status" value="1"/>
</dbReference>
<reference evidence="1 2" key="1">
    <citation type="submission" date="2019-01" db="EMBL/GenBank/DDBJ databases">
        <authorList>
            <person name="Sayadi A."/>
        </authorList>
    </citation>
    <scope>NUCLEOTIDE SEQUENCE [LARGE SCALE GENOMIC DNA]</scope>
</reference>
<accession>A0A653C8D5</accession>
<proteinExistence type="predicted"/>
<evidence type="ECO:0000313" key="2">
    <source>
        <dbReference type="Proteomes" id="UP000410492"/>
    </source>
</evidence>
<keyword evidence="2" id="KW-1185">Reference proteome</keyword>
<gene>
    <name evidence="1" type="ORF">CALMAC_LOCUS6972</name>
</gene>